<feature type="transmembrane region" description="Helical" evidence="6">
    <location>
        <begin position="117"/>
        <end position="135"/>
    </location>
</feature>
<name>A0A8A1M7C1_AJECA</name>
<reference evidence="7" key="1">
    <citation type="submission" date="2021-01" db="EMBL/GenBank/DDBJ databases">
        <title>Chromosome-level genome assembly of a human fungal pathogen reveals clustering of transcriptionally co-regulated genes.</title>
        <authorList>
            <person name="Voorhies M."/>
            <person name="Cohen S."/>
            <person name="Shea T.P."/>
            <person name="Petrus S."/>
            <person name="Munoz J.F."/>
            <person name="Poplawski S."/>
            <person name="Goldman W.E."/>
            <person name="Michael T."/>
            <person name="Cuomo C.A."/>
            <person name="Sil A."/>
            <person name="Beyhan S."/>
        </authorList>
    </citation>
    <scope>NUCLEOTIDE SEQUENCE</scope>
    <source>
        <strain evidence="7">WU24</strain>
    </source>
</reference>
<dbReference type="InterPro" id="IPR036259">
    <property type="entry name" value="MFS_trans_sf"/>
</dbReference>
<keyword evidence="2" id="KW-0813">Transport</keyword>
<feature type="transmembrane region" description="Helical" evidence="6">
    <location>
        <begin position="177"/>
        <end position="199"/>
    </location>
</feature>
<feature type="transmembrane region" description="Helical" evidence="6">
    <location>
        <begin position="456"/>
        <end position="479"/>
    </location>
</feature>
<dbReference type="OrthoDB" id="2985014at2759"/>
<sequence length="496" mass="55447">MRLRAEYSSPPLDGVDKLAKVDTSPISTTLSTEELTPEEEKKLVWKIDRVVLPTLMLGFMVLQLDRANIGNALTDYFFRDVGITQNQFNTGQLVLPLAIILVEIPCNMILFRLGPAIWIGIQIFAWGTVATLQAFQKGLAAFLITRILLGICEAGFVPASLYTLTTWYKQNETSKRFAIFYIGNLSAGATSGLIAYGILHMRGIRGLAGWQWLFIIEGLLTIIVGFLFIAVFPKDPENPTSLFGFHYFTEKEAAFLSRRVIADDPRKAKGGNSISLKQLKGAVGDHFKLTTGNVDADGTDCCCLVNELEHVPSSINYNRWTSTCLRIRCLCAHSGRIFWFRKTRIKRFGDYRPMGPVEIKQGGVVMSFLRAHYAVGDLLILVRSLNGHLRFALLTLAIAFCAVWQPVNASWMTMNSRSPEERSIALAMFTMATNLAGIVSSHVFQENDRPLYVVGWNVNICLISAHVAIVIGTILRYMMLNRKYKRGGRSGESYTY</sequence>
<gene>
    <name evidence="7" type="ORF">I7I51_04096</name>
</gene>
<dbReference type="PANTHER" id="PTHR43791">
    <property type="entry name" value="PERMEASE-RELATED"/>
    <property type="match status" value="1"/>
</dbReference>
<evidence type="ECO:0000256" key="6">
    <source>
        <dbReference type="SAM" id="Phobius"/>
    </source>
</evidence>
<feature type="transmembrane region" description="Helical" evidence="6">
    <location>
        <begin position="211"/>
        <end position="232"/>
    </location>
</feature>
<evidence type="ECO:0000313" key="7">
    <source>
        <dbReference type="EMBL" id="QSS61919.1"/>
    </source>
</evidence>
<dbReference type="GO" id="GO:0022857">
    <property type="term" value="F:transmembrane transporter activity"/>
    <property type="evidence" value="ECO:0007669"/>
    <property type="project" value="InterPro"/>
</dbReference>
<dbReference type="Pfam" id="PF07690">
    <property type="entry name" value="MFS_1"/>
    <property type="match status" value="1"/>
</dbReference>
<evidence type="ECO:0000256" key="1">
    <source>
        <dbReference type="ARBA" id="ARBA00004141"/>
    </source>
</evidence>
<evidence type="ECO:0000256" key="2">
    <source>
        <dbReference type="ARBA" id="ARBA00022448"/>
    </source>
</evidence>
<evidence type="ECO:0000313" key="8">
    <source>
        <dbReference type="Proteomes" id="UP000663671"/>
    </source>
</evidence>
<evidence type="ECO:0000256" key="5">
    <source>
        <dbReference type="ARBA" id="ARBA00023136"/>
    </source>
</evidence>
<dbReference type="PANTHER" id="PTHR43791:SF32">
    <property type="entry name" value="MAJOR FACILITATOR SUPERFAMILY (MFS) PROFILE DOMAIN-CONTAINING PROTEIN"/>
    <property type="match status" value="1"/>
</dbReference>
<protein>
    <submittedName>
        <fullName evidence="7">Alternative sulfate transporter</fullName>
    </submittedName>
</protein>
<proteinExistence type="predicted"/>
<comment type="subcellular location">
    <subcellularLocation>
        <location evidence="1">Membrane</location>
        <topology evidence="1">Multi-pass membrane protein</topology>
    </subcellularLocation>
</comment>
<dbReference type="EMBL" id="CP069111">
    <property type="protein sequence ID" value="QSS61919.1"/>
    <property type="molecule type" value="Genomic_DNA"/>
</dbReference>
<dbReference type="SUPFAM" id="SSF103473">
    <property type="entry name" value="MFS general substrate transporter"/>
    <property type="match status" value="1"/>
</dbReference>
<dbReference type="VEuPathDB" id="FungiDB:I7I51_04096"/>
<keyword evidence="5 6" id="KW-0472">Membrane</keyword>
<dbReference type="GO" id="GO:0016020">
    <property type="term" value="C:membrane"/>
    <property type="evidence" value="ECO:0007669"/>
    <property type="project" value="UniProtKB-SubCell"/>
</dbReference>
<feature type="transmembrane region" description="Helical" evidence="6">
    <location>
        <begin position="423"/>
        <end position="444"/>
    </location>
</feature>
<dbReference type="Proteomes" id="UP000663671">
    <property type="component" value="Chromosome 5"/>
</dbReference>
<evidence type="ECO:0000256" key="3">
    <source>
        <dbReference type="ARBA" id="ARBA00022692"/>
    </source>
</evidence>
<organism evidence="7 8">
    <name type="scientific">Ajellomyces capsulatus</name>
    <name type="common">Darling's disease fungus</name>
    <name type="synonym">Histoplasma capsulatum</name>
    <dbReference type="NCBI Taxonomy" id="5037"/>
    <lineage>
        <taxon>Eukaryota</taxon>
        <taxon>Fungi</taxon>
        <taxon>Dikarya</taxon>
        <taxon>Ascomycota</taxon>
        <taxon>Pezizomycotina</taxon>
        <taxon>Eurotiomycetes</taxon>
        <taxon>Eurotiomycetidae</taxon>
        <taxon>Onygenales</taxon>
        <taxon>Ajellomycetaceae</taxon>
        <taxon>Histoplasma</taxon>
    </lineage>
</organism>
<feature type="transmembrane region" description="Helical" evidence="6">
    <location>
        <begin position="147"/>
        <end position="165"/>
    </location>
</feature>
<keyword evidence="3 6" id="KW-0812">Transmembrane</keyword>
<keyword evidence="4 6" id="KW-1133">Transmembrane helix</keyword>
<accession>A0A8A1M7C1</accession>
<dbReference type="Gene3D" id="1.20.1250.20">
    <property type="entry name" value="MFS general substrate transporter like domains"/>
    <property type="match status" value="1"/>
</dbReference>
<dbReference type="AlphaFoldDB" id="A0A8A1M7C1"/>
<dbReference type="InterPro" id="IPR011701">
    <property type="entry name" value="MFS"/>
</dbReference>
<evidence type="ECO:0000256" key="4">
    <source>
        <dbReference type="ARBA" id="ARBA00022989"/>
    </source>
</evidence>